<accession>A0ABW7NBY7</accession>
<protein>
    <submittedName>
        <fullName evidence="1">Anti-sigma factor</fullName>
    </submittedName>
</protein>
<dbReference type="EMBL" id="JBIPKE010000017">
    <property type="protein sequence ID" value="MFH6984004.1"/>
    <property type="molecule type" value="Genomic_DNA"/>
</dbReference>
<keyword evidence="2" id="KW-1185">Reference proteome</keyword>
<evidence type="ECO:0000313" key="2">
    <source>
        <dbReference type="Proteomes" id="UP001610063"/>
    </source>
</evidence>
<organism evidence="1 2">
    <name type="scientific">Marinoscillum luteum</name>
    <dbReference type="NCBI Taxonomy" id="861051"/>
    <lineage>
        <taxon>Bacteria</taxon>
        <taxon>Pseudomonadati</taxon>
        <taxon>Bacteroidota</taxon>
        <taxon>Cytophagia</taxon>
        <taxon>Cytophagales</taxon>
        <taxon>Reichenbachiellaceae</taxon>
        <taxon>Marinoscillum</taxon>
    </lineage>
</organism>
<reference evidence="1 2" key="1">
    <citation type="journal article" date="2013" name="Int. J. Syst. Evol. Microbiol.">
        <title>Marinoscillum luteum sp. nov., isolated from marine sediment.</title>
        <authorList>
            <person name="Cha I.T."/>
            <person name="Park S.J."/>
            <person name="Kim S.J."/>
            <person name="Kim J.G."/>
            <person name="Jung M.Y."/>
            <person name="Shin K.S."/>
            <person name="Kwon K.K."/>
            <person name="Yang S.H."/>
            <person name="Seo Y.S."/>
            <person name="Rhee S.K."/>
        </authorList>
    </citation>
    <scope>NUCLEOTIDE SEQUENCE [LARGE SCALE GENOMIC DNA]</scope>
    <source>
        <strain evidence="1 2">KCTC 23939</strain>
    </source>
</reference>
<name>A0ABW7NBY7_9BACT</name>
<proteinExistence type="predicted"/>
<comment type="caution">
    <text evidence="1">The sequence shown here is derived from an EMBL/GenBank/DDBJ whole genome shotgun (WGS) entry which is preliminary data.</text>
</comment>
<evidence type="ECO:0000313" key="1">
    <source>
        <dbReference type="EMBL" id="MFH6984004.1"/>
    </source>
</evidence>
<sequence>MSDNSEKKGSNDCNEFAKCLQYLHLMLDNEATEEQEIYLKNHIHKCMVCFEQYEVEKQIRELLRSKLTNQKVPADLAQAIRNKVFQSA</sequence>
<dbReference type="RefSeq" id="WP_159585213.1">
    <property type="nucleotide sequence ID" value="NZ_JBIPKE010000017.1"/>
</dbReference>
<gene>
    <name evidence="1" type="ORF">ACHKAR_11155</name>
</gene>
<dbReference type="Proteomes" id="UP001610063">
    <property type="component" value="Unassembled WGS sequence"/>
</dbReference>